<dbReference type="Proteomes" id="UP001283361">
    <property type="component" value="Unassembled WGS sequence"/>
</dbReference>
<name>A0AAE0Y1N5_9GAST</name>
<dbReference type="PRINTS" id="PR00080">
    <property type="entry name" value="SDRFAMILY"/>
</dbReference>
<sequence length="270" mass="28760">MAQNNFLNLLGKRIIVTGASAGIGVAIAQEFVRQGCHLMLCGRDKTRLDQVVAQCNQTAASDIKICSTVGDVTSQSVQEMIISNTVSHLGGIDVLVNNAGIVSKGDYSSTREDYQHVMATNLESIFFLTQLAVPHLTKTKGNIVNISSIVSCTNSPNVMVYSLSKAALDSYTEGLAINLASKGIRVNSVNPGSVVSMLYRRGDEALGDTEYDKFVKAMSCPSVHPLGRMGFASEIADAVVFLASQRASFITGQIVFVDGGRHCLGPVPKL</sequence>
<dbReference type="EMBL" id="JAWDGP010007172">
    <property type="protein sequence ID" value="KAK3728819.1"/>
    <property type="molecule type" value="Genomic_DNA"/>
</dbReference>
<reference evidence="1" key="1">
    <citation type="journal article" date="2023" name="G3 (Bethesda)">
        <title>A reference genome for the long-term kleptoplast-retaining sea slug Elysia crispata morphotype clarki.</title>
        <authorList>
            <person name="Eastman K.E."/>
            <person name="Pendleton A.L."/>
            <person name="Shaikh M.A."/>
            <person name="Suttiyut T."/>
            <person name="Ogas R."/>
            <person name="Tomko P."/>
            <person name="Gavelis G."/>
            <person name="Widhalm J.R."/>
            <person name="Wisecaver J.H."/>
        </authorList>
    </citation>
    <scope>NUCLEOTIDE SEQUENCE</scope>
    <source>
        <strain evidence="1">ECLA1</strain>
    </source>
</reference>
<dbReference type="PRINTS" id="PR00081">
    <property type="entry name" value="GDHRDH"/>
</dbReference>
<dbReference type="InterPro" id="IPR002347">
    <property type="entry name" value="SDR_fam"/>
</dbReference>
<dbReference type="Pfam" id="PF13561">
    <property type="entry name" value="adh_short_C2"/>
    <property type="match status" value="1"/>
</dbReference>
<dbReference type="PANTHER" id="PTHR43975">
    <property type="entry name" value="ZGC:101858"/>
    <property type="match status" value="1"/>
</dbReference>
<dbReference type="Gene3D" id="3.40.50.720">
    <property type="entry name" value="NAD(P)-binding Rossmann-like Domain"/>
    <property type="match status" value="1"/>
</dbReference>
<keyword evidence="2" id="KW-1185">Reference proteome</keyword>
<accession>A0AAE0Y1N5</accession>
<proteinExistence type="predicted"/>
<evidence type="ECO:0000313" key="1">
    <source>
        <dbReference type="EMBL" id="KAK3728819.1"/>
    </source>
</evidence>
<organism evidence="1 2">
    <name type="scientific">Elysia crispata</name>
    <name type="common">lettuce slug</name>
    <dbReference type="NCBI Taxonomy" id="231223"/>
    <lineage>
        <taxon>Eukaryota</taxon>
        <taxon>Metazoa</taxon>
        <taxon>Spiralia</taxon>
        <taxon>Lophotrochozoa</taxon>
        <taxon>Mollusca</taxon>
        <taxon>Gastropoda</taxon>
        <taxon>Heterobranchia</taxon>
        <taxon>Euthyneura</taxon>
        <taxon>Panpulmonata</taxon>
        <taxon>Sacoglossa</taxon>
        <taxon>Placobranchoidea</taxon>
        <taxon>Plakobranchidae</taxon>
        <taxon>Elysia</taxon>
    </lineage>
</organism>
<comment type="caution">
    <text evidence="1">The sequence shown here is derived from an EMBL/GenBank/DDBJ whole genome shotgun (WGS) entry which is preliminary data.</text>
</comment>
<dbReference type="AlphaFoldDB" id="A0AAE0Y1N5"/>
<evidence type="ECO:0000313" key="2">
    <source>
        <dbReference type="Proteomes" id="UP001283361"/>
    </source>
</evidence>
<dbReference type="PANTHER" id="PTHR43975:SF2">
    <property type="entry name" value="EG:BACR7A4.14 PROTEIN-RELATED"/>
    <property type="match status" value="1"/>
</dbReference>
<dbReference type="FunFam" id="3.40.50.720:FF:000084">
    <property type="entry name" value="Short-chain dehydrogenase reductase"/>
    <property type="match status" value="1"/>
</dbReference>
<dbReference type="InterPro" id="IPR036291">
    <property type="entry name" value="NAD(P)-bd_dom_sf"/>
</dbReference>
<dbReference type="SUPFAM" id="SSF51735">
    <property type="entry name" value="NAD(P)-binding Rossmann-fold domains"/>
    <property type="match status" value="1"/>
</dbReference>
<gene>
    <name evidence="1" type="ORF">RRG08_013541</name>
</gene>
<protein>
    <submittedName>
        <fullName evidence="1">Uncharacterized protein</fullName>
    </submittedName>
</protein>